<dbReference type="EMBL" id="JAUKPO010000097">
    <property type="protein sequence ID" value="MDO1451816.1"/>
    <property type="molecule type" value="Genomic_DNA"/>
</dbReference>
<proteinExistence type="predicted"/>
<keyword evidence="3" id="KW-1185">Reference proteome</keyword>
<dbReference type="PANTHER" id="PTHR33215">
    <property type="entry name" value="PROTEIN DISTAL ANTENNA"/>
    <property type="match status" value="1"/>
</dbReference>
<accession>A0ABT8RI81</accession>
<evidence type="ECO:0000256" key="1">
    <source>
        <dbReference type="SAM" id="Coils"/>
    </source>
</evidence>
<gene>
    <name evidence="2" type="ORF">Q0590_36415</name>
</gene>
<evidence type="ECO:0000313" key="2">
    <source>
        <dbReference type="EMBL" id="MDO1451816.1"/>
    </source>
</evidence>
<feature type="coiled-coil region" evidence="1">
    <location>
        <begin position="62"/>
        <end position="89"/>
    </location>
</feature>
<dbReference type="InterPro" id="IPR002514">
    <property type="entry name" value="Transposase_8"/>
</dbReference>
<dbReference type="InterPro" id="IPR009057">
    <property type="entry name" value="Homeodomain-like_sf"/>
</dbReference>
<dbReference type="RefSeq" id="WP_302042612.1">
    <property type="nucleotide sequence ID" value="NZ_JAUKPO010000097.1"/>
</dbReference>
<dbReference type="InterPro" id="IPR051839">
    <property type="entry name" value="RD_transcriptional_regulator"/>
</dbReference>
<evidence type="ECO:0000313" key="3">
    <source>
        <dbReference type="Proteomes" id="UP001168528"/>
    </source>
</evidence>
<dbReference type="Gene3D" id="1.10.10.60">
    <property type="entry name" value="Homeodomain-like"/>
    <property type="match status" value="1"/>
</dbReference>
<dbReference type="Proteomes" id="UP001168528">
    <property type="component" value="Unassembled WGS sequence"/>
</dbReference>
<keyword evidence="1" id="KW-0175">Coiled coil</keyword>
<dbReference type="SUPFAM" id="SSF46689">
    <property type="entry name" value="Homeodomain-like"/>
    <property type="match status" value="1"/>
</dbReference>
<dbReference type="PANTHER" id="PTHR33215:SF13">
    <property type="entry name" value="PROTEIN DISTAL ANTENNA"/>
    <property type="match status" value="1"/>
</dbReference>
<reference evidence="2" key="1">
    <citation type="submission" date="2023-07" db="EMBL/GenBank/DDBJ databases">
        <title>The genome sequence of Rhodocytophaga aerolata KACC 12507.</title>
        <authorList>
            <person name="Zhang X."/>
        </authorList>
    </citation>
    <scope>NUCLEOTIDE SEQUENCE</scope>
    <source>
        <strain evidence="2">KACC 12507</strain>
    </source>
</reference>
<name>A0ABT8RI81_9BACT</name>
<protein>
    <submittedName>
        <fullName evidence="2">Transposase</fullName>
    </submittedName>
</protein>
<sequence length="103" mass="11852">MTERRKFDKAFKLMTVELCLSGKSTTEVAVELGLRPQLVSRWKREYEQRKEGSFSGHGKPALSAEQAEITRLKKQLREAETERDILKKAVSIFSKNDGKFFNS</sequence>
<organism evidence="2 3">
    <name type="scientific">Rhodocytophaga aerolata</name>
    <dbReference type="NCBI Taxonomy" id="455078"/>
    <lineage>
        <taxon>Bacteria</taxon>
        <taxon>Pseudomonadati</taxon>
        <taxon>Bacteroidota</taxon>
        <taxon>Cytophagia</taxon>
        <taxon>Cytophagales</taxon>
        <taxon>Rhodocytophagaceae</taxon>
        <taxon>Rhodocytophaga</taxon>
    </lineage>
</organism>
<comment type="caution">
    <text evidence="2">The sequence shown here is derived from an EMBL/GenBank/DDBJ whole genome shotgun (WGS) entry which is preliminary data.</text>
</comment>
<dbReference type="Pfam" id="PF01527">
    <property type="entry name" value="HTH_Tnp_1"/>
    <property type="match status" value="1"/>
</dbReference>